<dbReference type="AlphaFoldDB" id="A0A194VM47"/>
<organism evidence="2 3">
    <name type="scientific">Cytospora mali</name>
    <name type="common">Apple Valsa canker fungus</name>
    <name type="synonym">Valsa mali</name>
    <dbReference type="NCBI Taxonomy" id="578113"/>
    <lineage>
        <taxon>Eukaryota</taxon>
        <taxon>Fungi</taxon>
        <taxon>Dikarya</taxon>
        <taxon>Ascomycota</taxon>
        <taxon>Pezizomycotina</taxon>
        <taxon>Sordariomycetes</taxon>
        <taxon>Sordariomycetidae</taxon>
        <taxon>Diaporthales</taxon>
        <taxon>Cytosporaceae</taxon>
        <taxon>Cytospora</taxon>
    </lineage>
</organism>
<protein>
    <submittedName>
        <fullName evidence="2">Uncharacterized protein</fullName>
    </submittedName>
</protein>
<feature type="compositionally biased region" description="Basic and acidic residues" evidence="1">
    <location>
        <begin position="407"/>
        <end position="445"/>
    </location>
</feature>
<feature type="compositionally biased region" description="Basic and acidic residues" evidence="1">
    <location>
        <begin position="158"/>
        <end position="172"/>
    </location>
</feature>
<sequence length="457" mass="52034">MCIKNIYHNTYIDGERDITERVETCRPGHVCTDPILREFDRKINCTRLQLAGSPGRADSPSASLRDRQPTPYYLDHQSTPRSGDTDRERRRERRGSQQRIYVDGDRVTDYGLRRSNSRVEPIPIPKTRRSSTMPIPVEDGYYSEPKRESRSRPIIVESSDRPRRSSSARRESATVPLGPFDVLYNYGPGSSRRDQERRTRDSHIEPTRSYRRHSRSPVEVYPQDDTHNPERRRLRRARPTIVDGPAPTNIPADALYGSSPYAGSYPSSYGSHRSEDYWTRLPSVNTQSPPMGGASKGVRWEDDPRAAQNAKISSRPKLSRSNTITGAGTGPQPNGEVKGILKNSTTATATPGAPKAAETGSPPAVQPLRRDQLEDLYTSVQNLGVGERETSTQRAARLEKEEEEREEKEWQDRLRNRFSGRDRRASMDMPPRRFEKTSRSGRRTEVFYPDGGRYKYI</sequence>
<feature type="compositionally biased region" description="Basic and acidic residues" evidence="1">
    <location>
        <begin position="386"/>
        <end position="400"/>
    </location>
</feature>
<feature type="compositionally biased region" description="Low complexity" evidence="1">
    <location>
        <begin position="345"/>
        <end position="360"/>
    </location>
</feature>
<feature type="region of interest" description="Disordered" evidence="1">
    <location>
        <begin position="384"/>
        <end position="457"/>
    </location>
</feature>
<evidence type="ECO:0000313" key="2">
    <source>
        <dbReference type="EMBL" id="KUI65234.1"/>
    </source>
</evidence>
<keyword evidence="3" id="KW-1185">Reference proteome</keyword>
<evidence type="ECO:0000256" key="1">
    <source>
        <dbReference type="SAM" id="MobiDB-lite"/>
    </source>
</evidence>
<evidence type="ECO:0000313" key="3">
    <source>
        <dbReference type="Proteomes" id="UP000078559"/>
    </source>
</evidence>
<reference evidence="2" key="1">
    <citation type="submission" date="2014-12" db="EMBL/GenBank/DDBJ databases">
        <title>Genome Sequence of Valsa Canker Pathogens Uncovers a Specific Adaption of Colonization on Woody Bark.</title>
        <authorList>
            <person name="Yin Z."/>
            <person name="Liu H."/>
            <person name="Gao X."/>
            <person name="Li Z."/>
            <person name="Song N."/>
            <person name="Ke X."/>
            <person name="Dai Q."/>
            <person name="Wu Y."/>
            <person name="Sun Y."/>
            <person name="Xu J.-R."/>
            <person name="Kang Z.K."/>
            <person name="Wang L."/>
            <person name="Huang L."/>
        </authorList>
    </citation>
    <scope>NUCLEOTIDE SEQUENCE [LARGE SCALE GENOMIC DNA]</scope>
    <source>
        <strain evidence="2">03-8</strain>
    </source>
</reference>
<dbReference type="Proteomes" id="UP000078559">
    <property type="component" value="Chromosome 1"/>
</dbReference>
<accession>A0A194VM47</accession>
<feature type="compositionally biased region" description="Basic and acidic residues" evidence="1">
    <location>
        <begin position="102"/>
        <end position="112"/>
    </location>
</feature>
<feature type="region of interest" description="Disordered" evidence="1">
    <location>
        <begin position="281"/>
        <end position="366"/>
    </location>
</feature>
<feature type="compositionally biased region" description="Basic and acidic residues" evidence="1">
    <location>
        <begin position="191"/>
        <end position="208"/>
    </location>
</feature>
<dbReference type="EMBL" id="CM003098">
    <property type="protein sequence ID" value="KUI65234.1"/>
    <property type="molecule type" value="Genomic_DNA"/>
</dbReference>
<proteinExistence type="predicted"/>
<gene>
    <name evidence="2" type="ORF">VM1G_00622</name>
</gene>
<dbReference type="OrthoDB" id="3439480at2759"/>
<feature type="region of interest" description="Disordered" evidence="1">
    <location>
        <begin position="50"/>
        <end position="254"/>
    </location>
</feature>
<name>A0A194VM47_CYTMA</name>